<feature type="region of interest" description="Disordered" evidence="7">
    <location>
        <begin position="404"/>
        <end position="423"/>
    </location>
</feature>
<dbReference type="AlphaFoldDB" id="A0A814BPZ4"/>
<proteinExistence type="inferred from homology"/>
<feature type="region of interest" description="Disordered" evidence="7">
    <location>
        <begin position="361"/>
        <end position="383"/>
    </location>
</feature>
<dbReference type="InterPro" id="IPR018619">
    <property type="entry name" value="Hyccin"/>
</dbReference>
<dbReference type="Pfam" id="PF09790">
    <property type="entry name" value="Hyccin"/>
    <property type="match status" value="1"/>
</dbReference>
<keyword evidence="4" id="KW-0963">Cytoplasm</keyword>
<dbReference type="GO" id="GO:0046854">
    <property type="term" value="P:phosphatidylinositol phosphate biosynthetic process"/>
    <property type="evidence" value="ECO:0007669"/>
    <property type="project" value="TreeGrafter"/>
</dbReference>
<evidence type="ECO:0000256" key="2">
    <source>
        <dbReference type="ARBA" id="ARBA00004514"/>
    </source>
</evidence>
<keyword evidence="5" id="KW-0472">Membrane</keyword>
<sequence>MESDEIRINTANLNLIGKVMSTPSQTSDSLYSKESFSSNFLEIDNWIELYKDEKASDSSTANFKPTLSAEIHLAITTESSEYASSLCEHLFTLYRNVQQRSFVLQFLPSFIIAYYDALYHNNPQPTNGITKDVCSTIDTFLVGLYNLSVLDDGYNDKVHEFRIPNLTIPSIYHTPNPDHYAPTPLTQHAISKHEKKREVVRLHTFVPFDTVNATTREQILWFLLIQYGANVSAMDSYSRQAYFKMAKKLLSQGFSFDEKNFTKVHTSSPLPSTGRRIPVSSRMMSEILGTLSYFKANAIDRDAAECMRLVKKRAEYEMYADVILMTESMSYLHEFETQRPETQDTIGIEIELPPTIDMVKQKRSATTTRSMKNRHRPHRTHQPHETAIIENDTSNETIEHLNFVPVPSNADPATLTPPTSHRHKSILDVLDENSPTTDFIRSNSNNASISGEQQNADDINSMNDSRKSNISSSIGPATSSASPSSPRHYKPKSLTSTQTYFSTIQQRASSPNMQHVRTIVHQSETDLPQSRTSSMKHSDKKEMFTTVRFVCNNENQDNATETYL</sequence>
<feature type="compositionally biased region" description="Low complexity" evidence="7">
    <location>
        <begin position="468"/>
        <end position="486"/>
    </location>
</feature>
<feature type="compositionally biased region" description="Basic residues" evidence="7">
    <location>
        <begin position="371"/>
        <end position="381"/>
    </location>
</feature>
<comment type="similarity">
    <text evidence="6">Belongs to the Hyccin family.</text>
</comment>
<evidence type="ECO:0000256" key="6">
    <source>
        <dbReference type="ARBA" id="ARBA00034482"/>
    </source>
</evidence>
<dbReference type="PANTHER" id="PTHR31220:SF1">
    <property type="entry name" value="GH21176P"/>
    <property type="match status" value="1"/>
</dbReference>
<gene>
    <name evidence="8" type="ORF">EDS130_LOCUS11397</name>
</gene>
<evidence type="ECO:0000313" key="9">
    <source>
        <dbReference type="Proteomes" id="UP000663852"/>
    </source>
</evidence>
<keyword evidence="3" id="KW-1003">Cell membrane</keyword>
<dbReference type="PANTHER" id="PTHR31220">
    <property type="entry name" value="HYCCIN RELATED"/>
    <property type="match status" value="1"/>
</dbReference>
<name>A0A814BPZ4_ADIRI</name>
<protein>
    <recommendedName>
        <fullName evidence="10">Hyccin</fullName>
    </recommendedName>
</protein>
<dbReference type="GO" id="GO:0072659">
    <property type="term" value="P:protein localization to plasma membrane"/>
    <property type="evidence" value="ECO:0007669"/>
    <property type="project" value="TreeGrafter"/>
</dbReference>
<comment type="caution">
    <text evidence="8">The sequence shown here is derived from an EMBL/GenBank/DDBJ whole genome shotgun (WGS) entry which is preliminary data.</text>
</comment>
<evidence type="ECO:0000256" key="3">
    <source>
        <dbReference type="ARBA" id="ARBA00022475"/>
    </source>
</evidence>
<dbReference type="GO" id="GO:0005829">
    <property type="term" value="C:cytosol"/>
    <property type="evidence" value="ECO:0007669"/>
    <property type="project" value="UniProtKB-SubCell"/>
</dbReference>
<dbReference type="OrthoDB" id="18937at2759"/>
<evidence type="ECO:0000256" key="1">
    <source>
        <dbReference type="ARBA" id="ARBA00004236"/>
    </source>
</evidence>
<dbReference type="EMBL" id="CAJNOJ010000041">
    <property type="protein sequence ID" value="CAF0932933.1"/>
    <property type="molecule type" value="Genomic_DNA"/>
</dbReference>
<dbReference type="Proteomes" id="UP000663852">
    <property type="component" value="Unassembled WGS sequence"/>
</dbReference>
<comment type="subcellular location">
    <subcellularLocation>
        <location evidence="1">Cell membrane</location>
    </subcellularLocation>
    <subcellularLocation>
        <location evidence="2">Cytoplasm</location>
        <location evidence="2">Cytosol</location>
    </subcellularLocation>
</comment>
<evidence type="ECO:0000256" key="7">
    <source>
        <dbReference type="SAM" id="MobiDB-lite"/>
    </source>
</evidence>
<reference evidence="8" key="1">
    <citation type="submission" date="2021-02" db="EMBL/GenBank/DDBJ databases">
        <authorList>
            <person name="Nowell W R."/>
        </authorList>
    </citation>
    <scope>NUCLEOTIDE SEQUENCE</scope>
</reference>
<feature type="compositionally biased region" description="Polar residues" evidence="7">
    <location>
        <begin position="434"/>
        <end position="463"/>
    </location>
</feature>
<evidence type="ECO:0000256" key="4">
    <source>
        <dbReference type="ARBA" id="ARBA00022490"/>
    </source>
</evidence>
<feature type="region of interest" description="Disordered" evidence="7">
    <location>
        <begin position="434"/>
        <end position="493"/>
    </location>
</feature>
<evidence type="ECO:0000313" key="8">
    <source>
        <dbReference type="EMBL" id="CAF0932933.1"/>
    </source>
</evidence>
<evidence type="ECO:0008006" key="10">
    <source>
        <dbReference type="Google" id="ProtNLM"/>
    </source>
</evidence>
<dbReference type="GO" id="GO:0005886">
    <property type="term" value="C:plasma membrane"/>
    <property type="evidence" value="ECO:0007669"/>
    <property type="project" value="UniProtKB-SubCell"/>
</dbReference>
<organism evidence="8 9">
    <name type="scientific">Adineta ricciae</name>
    <name type="common">Rotifer</name>
    <dbReference type="NCBI Taxonomy" id="249248"/>
    <lineage>
        <taxon>Eukaryota</taxon>
        <taxon>Metazoa</taxon>
        <taxon>Spiralia</taxon>
        <taxon>Gnathifera</taxon>
        <taxon>Rotifera</taxon>
        <taxon>Eurotatoria</taxon>
        <taxon>Bdelloidea</taxon>
        <taxon>Adinetida</taxon>
        <taxon>Adinetidae</taxon>
        <taxon>Adineta</taxon>
    </lineage>
</organism>
<evidence type="ECO:0000256" key="5">
    <source>
        <dbReference type="ARBA" id="ARBA00023136"/>
    </source>
</evidence>
<accession>A0A814BPZ4</accession>